<dbReference type="InterPro" id="IPR015917">
    <property type="entry name" value="Pept_C14A"/>
</dbReference>
<keyword evidence="3" id="KW-0053">Apoptosis</keyword>
<reference evidence="12" key="2">
    <citation type="submission" date="2022-06" db="UniProtKB">
        <authorList>
            <consortium name="EnsemblMetazoa"/>
        </authorList>
    </citation>
    <scope>IDENTIFICATION</scope>
    <source>
        <strain evidence="12">DF5081</strain>
    </source>
</reference>
<dbReference type="GO" id="GO:0005230">
    <property type="term" value="F:extracellular ligand-gated monoatomic ion channel activity"/>
    <property type="evidence" value="ECO:0007669"/>
    <property type="project" value="InterPro"/>
</dbReference>
<dbReference type="InterPro" id="IPR011600">
    <property type="entry name" value="Pept_C14_caspase"/>
</dbReference>
<dbReference type="GO" id="GO:0006915">
    <property type="term" value="P:apoptotic process"/>
    <property type="evidence" value="ECO:0007669"/>
    <property type="project" value="UniProtKB-KW"/>
</dbReference>
<dbReference type="InterPro" id="IPR002398">
    <property type="entry name" value="Pept_C14"/>
</dbReference>
<dbReference type="PROSITE" id="PS01122">
    <property type="entry name" value="CASPASE_CYS"/>
    <property type="match status" value="1"/>
</dbReference>
<accession>A0A8R1HXC2</accession>
<evidence type="ECO:0000313" key="13">
    <source>
        <dbReference type="Proteomes" id="UP000005237"/>
    </source>
</evidence>
<dbReference type="CDD" id="cd01671">
    <property type="entry name" value="CARD"/>
    <property type="match status" value="1"/>
</dbReference>
<evidence type="ECO:0000259" key="11">
    <source>
        <dbReference type="PROSITE" id="PS50208"/>
    </source>
</evidence>
<feature type="region of interest" description="Disordered" evidence="8">
    <location>
        <begin position="208"/>
        <end position="240"/>
    </location>
</feature>
<evidence type="ECO:0000256" key="6">
    <source>
        <dbReference type="ARBA" id="ARBA00023145"/>
    </source>
</evidence>
<dbReference type="Gene3D" id="2.70.170.10">
    <property type="entry name" value="Neurotransmitter-gated ion-channel ligand-binding domain"/>
    <property type="match status" value="1"/>
</dbReference>
<evidence type="ECO:0000256" key="3">
    <source>
        <dbReference type="ARBA" id="ARBA00022703"/>
    </source>
</evidence>
<dbReference type="Pfam" id="PF00656">
    <property type="entry name" value="Peptidase_C14"/>
    <property type="match status" value="1"/>
</dbReference>
<dbReference type="Proteomes" id="UP000005237">
    <property type="component" value="Unassembled WGS sequence"/>
</dbReference>
<dbReference type="PROSITE" id="PS50207">
    <property type="entry name" value="CASPASE_P10"/>
    <property type="match status" value="1"/>
</dbReference>
<evidence type="ECO:0000256" key="4">
    <source>
        <dbReference type="ARBA" id="ARBA00022801"/>
    </source>
</evidence>
<name>A0A8R1HXC2_CAEJA</name>
<dbReference type="PROSITE" id="PS50208">
    <property type="entry name" value="CASPASE_P20"/>
    <property type="match status" value="1"/>
</dbReference>
<dbReference type="PRINTS" id="PR00376">
    <property type="entry name" value="IL1BCENZYME"/>
</dbReference>
<dbReference type="SUPFAM" id="SSF52129">
    <property type="entry name" value="Caspase-like"/>
    <property type="match status" value="1"/>
</dbReference>
<dbReference type="Pfam" id="PF02931">
    <property type="entry name" value="Neur_chan_LBD"/>
    <property type="match status" value="1"/>
</dbReference>
<reference evidence="13" key="1">
    <citation type="submission" date="2010-08" db="EMBL/GenBank/DDBJ databases">
        <authorList>
            <consortium name="Caenorhabditis japonica Sequencing Consortium"/>
            <person name="Wilson R.K."/>
        </authorList>
    </citation>
    <scope>NUCLEOTIDE SEQUENCE [LARGE SCALE GENOMIC DNA]</scope>
    <source>
        <strain evidence="13">DF5081</strain>
    </source>
</reference>
<dbReference type="InterPro" id="IPR033139">
    <property type="entry name" value="Caspase_cys_AS"/>
</dbReference>
<keyword evidence="4" id="KW-0378">Hydrolase</keyword>
<dbReference type="InterPro" id="IPR036734">
    <property type="entry name" value="Neur_chan_lig-bd_sf"/>
</dbReference>
<evidence type="ECO:0000256" key="5">
    <source>
        <dbReference type="ARBA" id="ARBA00022807"/>
    </source>
</evidence>
<evidence type="ECO:0000256" key="1">
    <source>
        <dbReference type="ARBA" id="ARBA00010134"/>
    </source>
</evidence>
<dbReference type="InterPro" id="IPR029030">
    <property type="entry name" value="Caspase-like_dom_sf"/>
</dbReference>
<protein>
    <submittedName>
        <fullName evidence="12">Uncharacterized protein</fullName>
    </submittedName>
</protein>
<dbReference type="CDD" id="cd00032">
    <property type="entry name" value="CASc"/>
    <property type="match status" value="1"/>
</dbReference>
<dbReference type="SMART" id="SM00115">
    <property type="entry name" value="CASc"/>
    <property type="match status" value="1"/>
</dbReference>
<keyword evidence="6" id="KW-0865">Zymogen</keyword>
<keyword evidence="13" id="KW-1185">Reference proteome</keyword>
<feature type="domain" description="Caspase family p20" evidence="11">
    <location>
        <begin position="304"/>
        <end position="425"/>
    </location>
</feature>
<feature type="domain" description="Caspase family p10" evidence="10">
    <location>
        <begin position="468"/>
        <end position="559"/>
    </location>
</feature>
<dbReference type="InterPro" id="IPR001309">
    <property type="entry name" value="Pept_C14_p20"/>
</dbReference>
<dbReference type="PROSITE" id="PS01121">
    <property type="entry name" value="CASPASE_HIS"/>
    <property type="match status" value="1"/>
</dbReference>
<evidence type="ECO:0000259" key="10">
    <source>
        <dbReference type="PROSITE" id="PS50207"/>
    </source>
</evidence>
<keyword evidence="2" id="KW-0645">Protease</keyword>
<feature type="compositionally biased region" description="Basic residues" evidence="8">
    <location>
        <begin position="213"/>
        <end position="222"/>
    </location>
</feature>
<comment type="similarity">
    <text evidence="1 7">Belongs to the peptidase C14A family.</text>
</comment>
<evidence type="ECO:0000256" key="8">
    <source>
        <dbReference type="SAM" id="MobiDB-lite"/>
    </source>
</evidence>
<dbReference type="GO" id="GO:0016020">
    <property type="term" value="C:membrane"/>
    <property type="evidence" value="ECO:0007669"/>
    <property type="project" value="InterPro"/>
</dbReference>
<dbReference type="GO" id="GO:0004197">
    <property type="term" value="F:cysteine-type endopeptidase activity"/>
    <property type="evidence" value="ECO:0007669"/>
    <property type="project" value="InterPro"/>
</dbReference>
<dbReference type="PANTHER" id="PTHR47901">
    <property type="entry name" value="CASPASE RECRUITMENT DOMAIN-CONTAINING PROTEIN 18"/>
    <property type="match status" value="1"/>
</dbReference>
<dbReference type="EnsemblMetazoa" id="CJA09961.1">
    <property type="protein sequence ID" value="CJA09961.1"/>
    <property type="gene ID" value="WBGene00129165"/>
</dbReference>
<keyword evidence="9" id="KW-0732">Signal</keyword>
<sequence>MGMWFPALLAVALVGICLVHGEGEFDAEDRLMVDLFRGYNSLVQPVRNRSELPMIVKIGMQLVLLINVDEKEQVMHTNVWLTMKWDDFQLKWDPRDYGNITQIRVAPEKSCRTDREKRKEVVKAVKSRGDGAFDEFYDALRDTGHDELAKVLAPLVKVCENSPCDYDPPMSPASYRRSRALSPSVYTSPARVHRNSISSISSYTSPYQEVHTRARSRSRSSRSIHPLERRNYTSPVNVFPSQPSSANSSFTGLSFGYNSGGSFSRSSCRNGQFVFHEESMNYVDAPHITRVFNEKTMYRNFSNPRGLCLIINNEHFAQMPSRSGTKTDKENITNLFRCMGYNVICKDNLTARGMVLAVREFARNELHGDSAILVILSHGEENVIIGVDELSVNTHEISDLLNASNAPRLANKPKLVFIQACRGERRDTGFPILDSVDGVAAMMRRTWDTRDGPLSNFLGCVRPQVQQVWKKKPSQADMLIAYATTAQYVSWRNSVRGSWFIQAICEIFSEHAGDMDVVELLTEVNKKVACGFQTSQGPNILKQMPELTSRLVKKFYFWPCRSSAV</sequence>
<dbReference type="InterPro" id="IPR006202">
    <property type="entry name" value="Neur_chan_lig-bd"/>
</dbReference>
<dbReference type="PANTHER" id="PTHR47901:SF8">
    <property type="entry name" value="CASPASE-3"/>
    <property type="match status" value="1"/>
</dbReference>
<evidence type="ECO:0000256" key="9">
    <source>
        <dbReference type="SAM" id="SignalP"/>
    </source>
</evidence>
<dbReference type="InterPro" id="IPR016129">
    <property type="entry name" value="Caspase_his_AS"/>
</dbReference>
<feature type="chain" id="PRO_5035740917" evidence="9">
    <location>
        <begin position="22"/>
        <end position="565"/>
    </location>
</feature>
<dbReference type="GO" id="GO:0006508">
    <property type="term" value="P:proteolysis"/>
    <property type="evidence" value="ECO:0007669"/>
    <property type="project" value="UniProtKB-KW"/>
</dbReference>
<evidence type="ECO:0000256" key="7">
    <source>
        <dbReference type="RuleBase" id="RU003971"/>
    </source>
</evidence>
<feature type="signal peptide" evidence="9">
    <location>
        <begin position="1"/>
        <end position="21"/>
    </location>
</feature>
<dbReference type="SUPFAM" id="SSF47986">
    <property type="entry name" value="DEATH domain"/>
    <property type="match status" value="1"/>
</dbReference>
<dbReference type="AlphaFoldDB" id="A0A8R1HXC2"/>
<dbReference type="SUPFAM" id="SSF63712">
    <property type="entry name" value="Nicotinic receptor ligand binding domain-like"/>
    <property type="match status" value="1"/>
</dbReference>
<dbReference type="InterPro" id="IPR002138">
    <property type="entry name" value="Pept_C14_p10"/>
</dbReference>
<evidence type="ECO:0000256" key="2">
    <source>
        <dbReference type="ARBA" id="ARBA00022670"/>
    </source>
</evidence>
<organism evidence="12 13">
    <name type="scientific">Caenorhabditis japonica</name>
    <dbReference type="NCBI Taxonomy" id="281687"/>
    <lineage>
        <taxon>Eukaryota</taxon>
        <taxon>Metazoa</taxon>
        <taxon>Ecdysozoa</taxon>
        <taxon>Nematoda</taxon>
        <taxon>Chromadorea</taxon>
        <taxon>Rhabditida</taxon>
        <taxon>Rhabditina</taxon>
        <taxon>Rhabditomorpha</taxon>
        <taxon>Rhabditoidea</taxon>
        <taxon>Rhabditidae</taxon>
        <taxon>Peloderinae</taxon>
        <taxon>Caenorhabditis</taxon>
    </lineage>
</organism>
<dbReference type="InterPro" id="IPR011029">
    <property type="entry name" value="DEATH-like_dom_sf"/>
</dbReference>
<keyword evidence="5" id="KW-0788">Thiol protease</keyword>
<proteinExistence type="inferred from homology"/>
<evidence type="ECO:0000313" key="12">
    <source>
        <dbReference type="EnsemblMetazoa" id="CJA09961.1"/>
    </source>
</evidence>
<dbReference type="Gene3D" id="3.40.50.1460">
    <property type="match status" value="1"/>
</dbReference>